<dbReference type="RefSeq" id="WP_270454448.1">
    <property type="nucleotide sequence ID" value="NZ_JADPIE010000005.1"/>
</dbReference>
<feature type="domain" description="NAD/GMP synthase" evidence="12">
    <location>
        <begin position="11"/>
        <end position="238"/>
    </location>
</feature>
<feature type="binding site" evidence="8">
    <location>
        <position position="187"/>
    </location>
    <ligand>
        <name>ATP</name>
        <dbReference type="ChEBI" id="CHEBI:30616"/>
    </ligand>
</feature>
<keyword evidence="3 8" id="KW-0479">Metal-binding</keyword>
<dbReference type="CDD" id="cd00553">
    <property type="entry name" value="NAD_synthase"/>
    <property type="match status" value="1"/>
</dbReference>
<dbReference type="GO" id="GO:0005737">
    <property type="term" value="C:cytoplasm"/>
    <property type="evidence" value="ECO:0007669"/>
    <property type="project" value="InterPro"/>
</dbReference>
<proteinExistence type="inferred from homology"/>
<feature type="region of interest" description="Disordered" evidence="11">
    <location>
        <begin position="223"/>
        <end position="247"/>
    </location>
</feature>
<evidence type="ECO:0000313" key="13">
    <source>
        <dbReference type="EMBL" id="MBF8437468.1"/>
    </source>
</evidence>
<protein>
    <recommendedName>
        <fullName evidence="8 10">NH(3)-dependent NAD(+) synthetase</fullName>
        <ecNumber evidence="8 10">6.3.1.5</ecNumber>
    </recommendedName>
</protein>
<comment type="catalytic activity">
    <reaction evidence="8 10">
        <text>deamido-NAD(+) + NH4(+) + ATP = AMP + diphosphate + NAD(+) + H(+)</text>
        <dbReference type="Rhea" id="RHEA:21188"/>
        <dbReference type="ChEBI" id="CHEBI:15378"/>
        <dbReference type="ChEBI" id="CHEBI:28938"/>
        <dbReference type="ChEBI" id="CHEBI:30616"/>
        <dbReference type="ChEBI" id="CHEBI:33019"/>
        <dbReference type="ChEBI" id="CHEBI:57540"/>
        <dbReference type="ChEBI" id="CHEBI:58437"/>
        <dbReference type="ChEBI" id="CHEBI:456215"/>
        <dbReference type="EC" id="6.3.1.5"/>
    </reaction>
</comment>
<evidence type="ECO:0000256" key="6">
    <source>
        <dbReference type="ARBA" id="ARBA00022842"/>
    </source>
</evidence>
<dbReference type="GO" id="GO:0004359">
    <property type="term" value="F:glutaminase activity"/>
    <property type="evidence" value="ECO:0007669"/>
    <property type="project" value="InterPro"/>
</dbReference>
<feature type="binding site" evidence="8">
    <location>
        <position position="141"/>
    </location>
    <ligand>
        <name>Mg(2+)</name>
        <dbReference type="ChEBI" id="CHEBI:18420"/>
    </ligand>
</feature>
<dbReference type="InterPro" id="IPR003694">
    <property type="entry name" value="NAD_synthase"/>
</dbReference>
<evidence type="ECO:0000256" key="8">
    <source>
        <dbReference type="HAMAP-Rule" id="MF_00193"/>
    </source>
</evidence>
<evidence type="ECO:0000256" key="2">
    <source>
        <dbReference type="ARBA" id="ARBA00022598"/>
    </source>
</evidence>
<evidence type="ECO:0000256" key="10">
    <source>
        <dbReference type="RuleBase" id="RU003812"/>
    </source>
</evidence>
<comment type="similarity">
    <text evidence="1 8 9">Belongs to the NAD synthetase family.</text>
</comment>
<dbReference type="InterPro" id="IPR014729">
    <property type="entry name" value="Rossmann-like_a/b/a_fold"/>
</dbReference>
<dbReference type="SUPFAM" id="SSF52402">
    <property type="entry name" value="Adenine nucleotide alpha hydrolases-like"/>
    <property type="match status" value="1"/>
</dbReference>
<comment type="subunit">
    <text evidence="8">Homodimer.</text>
</comment>
<feature type="binding site" evidence="8">
    <location>
        <position position="165"/>
    </location>
    <ligand>
        <name>ATP</name>
        <dbReference type="ChEBI" id="CHEBI:30616"/>
    </ligand>
</feature>
<comment type="function">
    <text evidence="8">Catalyzes the ATP-dependent amidation of deamido-NAD to form NAD. Uses ammonia as a nitrogen source.</text>
</comment>
<sequence length="247" mass="27939">MSDLDYKEVTDYLTDWLTEKIKGANKSGGIVGLSGGIDSAVTAALLKRAADIETFGLIMPCHSNGEDREDAILVADTLNIDYDELDLSKHYDLLLEDLKSLMPGEDKLAEANIKPRLRMISLYYLAARKNYLVIGTDNWSELFTGYFTKFGDGGIDLAPLGRLVKTEVRELARYLDIPDKIIERKPSAGLWTEQTDEEEMGVSYEILDKYILGEDVKESDKERIEELRDSARHKLNMPPIPERKVFK</sequence>
<evidence type="ECO:0000259" key="12">
    <source>
        <dbReference type="Pfam" id="PF02540"/>
    </source>
</evidence>
<keyword evidence="7 8" id="KW-0520">NAD</keyword>
<dbReference type="EMBL" id="JADPIE010000005">
    <property type="protein sequence ID" value="MBF8437468.1"/>
    <property type="molecule type" value="Genomic_DNA"/>
</dbReference>
<evidence type="ECO:0000256" key="7">
    <source>
        <dbReference type="ARBA" id="ARBA00023027"/>
    </source>
</evidence>
<dbReference type="GO" id="GO:0003952">
    <property type="term" value="F:NAD+ synthase (glutamine-hydrolyzing) activity"/>
    <property type="evidence" value="ECO:0007669"/>
    <property type="project" value="InterPro"/>
</dbReference>
<keyword evidence="14" id="KW-1185">Reference proteome</keyword>
<evidence type="ECO:0000256" key="3">
    <source>
        <dbReference type="ARBA" id="ARBA00022723"/>
    </source>
</evidence>
<dbReference type="InterPro" id="IPR022310">
    <property type="entry name" value="NAD/GMP_synthase"/>
</dbReference>
<dbReference type="Proteomes" id="UP000621436">
    <property type="component" value="Unassembled WGS sequence"/>
</dbReference>
<evidence type="ECO:0000256" key="1">
    <source>
        <dbReference type="ARBA" id="ARBA00005859"/>
    </source>
</evidence>
<dbReference type="GO" id="GO:0008795">
    <property type="term" value="F:NAD+ synthase activity"/>
    <property type="evidence" value="ECO:0007669"/>
    <property type="project" value="UniProtKB-UniRule"/>
</dbReference>
<dbReference type="GO" id="GO:0046872">
    <property type="term" value="F:metal ion binding"/>
    <property type="evidence" value="ECO:0007669"/>
    <property type="project" value="UniProtKB-KW"/>
</dbReference>
<dbReference type="AlphaFoldDB" id="A0A931AZ59"/>
<accession>A0A931AZ59</accession>
<feature type="compositionally biased region" description="Basic and acidic residues" evidence="11">
    <location>
        <begin position="223"/>
        <end position="232"/>
    </location>
</feature>
<dbReference type="InterPro" id="IPR022926">
    <property type="entry name" value="NH(3)-dep_NAD(+)_synth"/>
</dbReference>
<evidence type="ECO:0000256" key="4">
    <source>
        <dbReference type="ARBA" id="ARBA00022741"/>
    </source>
</evidence>
<dbReference type="GO" id="GO:0005524">
    <property type="term" value="F:ATP binding"/>
    <property type="evidence" value="ECO:0007669"/>
    <property type="project" value="UniProtKB-UniRule"/>
</dbReference>
<evidence type="ECO:0000256" key="9">
    <source>
        <dbReference type="RuleBase" id="RU003811"/>
    </source>
</evidence>
<comment type="pathway">
    <text evidence="8">Cofactor biosynthesis; NAD(+) biosynthesis; NAD(+) from deamido-NAD(+) (ammonia route): step 1/1.</text>
</comment>
<name>A0A931AZ59_9FIRM</name>
<keyword evidence="4 8" id="KW-0547">Nucleotide-binding</keyword>
<feature type="binding site" evidence="8">
    <location>
        <position position="38"/>
    </location>
    <ligand>
        <name>Mg(2+)</name>
        <dbReference type="ChEBI" id="CHEBI:18420"/>
    </ligand>
</feature>
<dbReference type="Gene3D" id="3.40.50.620">
    <property type="entry name" value="HUPs"/>
    <property type="match status" value="1"/>
</dbReference>
<feature type="binding site" description="in other chain" evidence="8">
    <location>
        <position position="116"/>
    </location>
    <ligand>
        <name>deamido-NAD(+)</name>
        <dbReference type="ChEBI" id="CHEBI:58437"/>
        <note>ligand shared between two neighboring subunits</note>
    </ligand>
</feature>
<comment type="caution">
    <text evidence="13">The sequence shown here is derived from an EMBL/GenBank/DDBJ whole genome shotgun (WGS) entry which is preliminary data.</text>
</comment>
<dbReference type="Pfam" id="PF02540">
    <property type="entry name" value="NAD_synthase"/>
    <property type="match status" value="1"/>
</dbReference>
<feature type="binding site" evidence="8">
    <location>
        <begin position="32"/>
        <end position="39"/>
    </location>
    <ligand>
        <name>ATP</name>
        <dbReference type="ChEBI" id="CHEBI:30616"/>
    </ligand>
</feature>
<dbReference type="GO" id="GO:0009435">
    <property type="term" value="P:NAD+ biosynthetic process"/>
    <property type="evidence" value="ECO:0007669"/>
    <property type="project" value="UniProtKB-UniRule"/>
</dbReference>
<dbReference type="EC" id="6.3.1.5" evidence="8 10"/>
<keyword evidence="5 8" id="KW-0067">ATP-binding</keyword>
<feature type="binding site" description="in other chain" evidence="8">
    <location>
        <position position="149"/>
    </location>
    <ligand>
        <name>deamido-NAD(+)</name>
        <dbReference type="ChEBI" id="CHEBI:58437"/>
        <note>ligand shared between two neighboring subunits</note>
    </ligand>
</feature>
<evidence type="ECO:0000256" key="11">
    <source>
        <dbReference type="SAM" id="MobiDB-lite"/>
    </source>
</evidence>
<dbReference type="HAMAP" id="MF_00193">
    <property type="entry name" value="NadE_ammonia_dep"/>
    <property type="match status" value="1"/>
</dbReference>
<feature type="binding site" evidence="8">
    <location>
        <position position="156"/>
    </location>
    <ligand>
        <name>deamido-NAD(+)</name>
        <dbReference type="ChEBI" id="CHEBI:58437"/>
        <note>ligand shared between two neighboring subunits</note>
    </ligand>
</feature>
<evidence type="ECO:0000313" key="14">
    <source>
        <dbReference type="Proteomes" id="UP000621436"/>
    </source>
</evidence>
<evidence type="ECO:0000256" key="5">
    <source>
        <dbReference type="ARBA" id="ARBA00022840"/>
    </source>
</evidence>
<dbReference type="NCBIfam" id="TIGR00552">
    <property type="entry name" value="nadE"/>
    <property type="match status" value="1"/>
</dbReference>
<organism evidence="13 14">
    <name type="scientific">Halonatronomonas betaini</name>
    <dbReference type="NCBI Taxonomy" id="2778430"/>
    <lineage>
        <taxon>Bacteria</taxon>
        <taxon>Bacillati</taxon>
        <taxon>Bacillota</taxon>
        <taxon>Clostridia</taxon>
        <taxon>Halanaerobiales</taxon>
        <taxon>Halarsenatibacteraceae</taxon>
        <taxon>Halonatronomonas</taxon>
    </lineage>
</organism>
<feature type="binding site" description="in other chain" evidence="8">
    <location>
        <begin position="233"/>
        <end position="234"/>
    </location>
    <ligand>
        <name>deamido-NAD(+)</name>
        <dbReference type="ChEBI" id="CHEBI:58437"/>
        <note>ligand shared between two neighboring subunits</note>
    </ligand>
</feature>
<reference evidence="13" key="1">
    <citation type="submission" date="2020-11" db="EMBL/GenBank/DDBJ databases">
        <title>Halonatronomonas betainensis gen. nov., sp. nov. a novel haloalkaliphilic representative of the family Halanaerobiacae capable of betaine degradation.</title>
        <authorList>
            <person name="Boltyanskaya Y."/>
            <person name="Kevbrin V."/>
            <person name="Detkova E."/>
            <person name="Grouzdev D.S."/>
            <person name="Koziaeva V."/>
            <person name="Zhilina T."/>
        </authorList>
    </citation>
    <scope>NUCLEOTIDE SEQUENCE</scope>
    <source>
        <strain evidence="13">Z-7014</strain>
    </source>
</reference>
<keyword evidence="2 8" id="KW-0436">Ligase</keyword>
<gene>
    <name evidence="8 13" type="primary">nadE</name>
    <name evidence="13" type="ORF">I0Q91_10275</name>
</gene>
<keyword evidence="6 8" id="KW-0460">Magnesium</keyword>
<feature type="binding site" evidence="8">
    <location>
        <position position="136"/>
    </location>
    <ligand>
        <name>ATP</name>
        <dbReference type="ChEBI" id="CHEBI:30616"/>
    </ligand>
</feature>
<dbReference type="PANTHER" id="PTHR23090:SF9">
    <property type="entry name" value="GLUTAMINE-DEPENDENT NAD(+) SYNTHETASE"/>
    <property type="match status" value="1"/>
</dbReference>
<dbReference type="PANTHER" id="PTHR23090">
    <property type="entry name" value="NH 3 /GLUTAMINE-DEPENDENT NAD + SYNTHETASE"/>
    <property type="match status" value="1"/>
</dbReference>